<proteinExistence type="predicted"/>
<organism evidence="15 16">
    <name type="scientific">Teichococcus rhizosphaerae</name>
    <dbReference type="NCBI Taxonomy" id="1335062"/>
    <lineage>
        <taxon>Bacteria</taxon>
        <taxon>Pseudomonadati</taxon>
        <taxon>Pseudomonadota</taxon>
        <taxon>Alphaproteobacteria</taxon>
        <taxon>Acetobacterales</taxon>
        <taxon>Roseomonadaceae</taxon>
        <taxon>Roseomonas</taxon>
    </lineage>
</organism>
<feature type="domain" description="PAC" evidence="14">
    <location>
        <begin position="292"/>
        <end position="342"/>
    </location>
</feature>
<dbReference type="Gene3D" id="3.30.450.20">
    <property type="entry name" value="PAS domain"/>
    <property type="match status" value="1"/>
</dbReference>
<accession>A0A2C7A6A6</accession>
<dbReference type="Pfam" id="PF00512">
    <property type="entry name" value="HisKA"/>
    <property type="match status" value="1"/>
</dbReference>
<dbReference type="FunFam" id="1.10.287.130:FF:000001">
    <property type="entry name" value="Two-component sensor histidine kinase"/>
    <property type="match status" value="1"/>
</dbReference>
<evidence type="ECO:0000259" key="11">
    <source>
        <dbReference type="PROSITE" id="PS50109"/>
    </source>
</evidence>
<evidence type="ECO:0000256" key="1">
    <source>
        <dbReference type="ARBA" id="ARBA00000085"/>
    </source>
</evidence>
<feature type="domain" description="PAS" evidence="13">
    <location>
        <begin position="235"/>
        <end position="279"/>
    </location>
</feature>
<evidence type="ECO:0000259" key="13">
    <source>
        <dbReference type="PROSITE" id="PS50112"/>
    </source>
</evidence>
<dbReference type="SMART" id="SM00388">
    <property type="entry name" value="HisKA"/>
    <property type="match status" value="1"/>
</dbReference>
<dbReference type="SMART" id="SM00091">
    <property type="entry name" value="PAS"/>
    <property type="match status" value="1"/>
</dbReference>
<dbReference type="InterPro" id="IPR003661">
    <property type="entry name" value="HisK_dim/P_dom"/>
</dbReference>
<dbReference type="GO" id="GO:0005886">
    <property type="term" value="C:plasma membrane"/>
    <property type="evidence" value="ECO:0007669"/>
    <property type="project" value="TreeGrafter"/>
</dbReference>
<dbReference type="Pfam" id="PF00989">
    <property type="entry name" value="PAS"/>
    <property type="match status" value="1"/>
</dbReference>
<dbReference type="SMART" id="SM00387">
    <property type="entry name" value="HATPase_c"/>
    <property type="match status" value="1"/>
</dbReference>
<dbReference type="Gene3D" id="3.30.565.10">
    <property type="entry name" value="Histidine kinase-like ATPase, C-terminal domain"/>
    <property type="match status" value="1"/>
</dbReference>
<dbReference type="InterPro" id="IPR035965">
    <property type="entry name" value="PAS-like_dom_sf"/>
</dbReference>
<protein>
    <recommendedName>
        <fullName evidence="2">histidine kinase</fullName>
        <ecNumber evidence="2">2.7.13.3</ecNumber>
    </recommendedName>
</protein>
<dbReference type="SUPFAM" id="SSF55785">
    <property type="entry name" value="PYP-like sensor domain (PAS domain)"/>
    <property type="match status" value="1"/>
</dbReference>
<dbReference type="InterPro" id="IPR003594">
    <property type="entry name" value="HATPase_dom"/>
</dbReference>
<evidence type="ECO:0000313" key="16">
    <source>
        <dbReference type="Proteomes" id="UP000223527"/>
    </source>
</evidence>
<dbReference type="PROSITE" id="PS50113">
    <property type="entry name" value="PAC"/>
    <property type="match status" value="1"/>
</dbReference>
<evidence type="ECO:0000256" key="10">
    <source>
        <dbReference type="SAM" id="Phobius"/>
    </source>
</evidence>
<evidence type="ECO:0000259" key="12">
    <source>
        <dbReference type="PROSITE" id="PS50110"/>
    </source>
</evidence>
<evidence type="ECO:0000256" key="2">
    <source>
        <dbReference type="ARBA" id="ARBA00012438"/>
    </source>
</evidence>
<evidence type="ECO:0000256" key="7">
    <source>
        <dbReference type="ARBA" id="ARBA00023136"/>
    </source>
</evidence>
<dbReference type="InterPro" id="IPR036890">
    <property type="entry name" value="HATPase_C_sf"/>
</dbReference>
<feature type="region of interest" description="Disordered" evidence="9">
    <location>
        <begin position="822"/>
        <end position="847"/>
    </location>
</feature>
<dbReference type="CDD" id="cd00130">
    <property type="entry name" value="PAS"/>
    <property type="match status" value="1"/>
</dbReference>
<dbReference type="RefSeq" id="WP_099097301.1">
    <property type="nucleotide sequence ID" value="NZ_PDNU01000065.1"/>
</dbReference>
<evidence type="ECO:0000259" key="14">
    <source>
        <dbReference type="PROSITE" id="PS50113"/>
    </source>
</evidence>
<dbReference type="PRINTS" id="PR00344">
    <property type="entry name" value="BCTRLSENSOR"/>
</dbReference>
<dbReference type="Pfam" id="PF00072">
    <property type="entry name" value="Response_reg"/>
    <property type="match status" value="2"/>
</dbReference>
<dbReference type="InterPro" id="IPR011006">
    <property type="entry name" value="CheY-like_superfamily"/>
</dbReference>
<feature type="modified residue" description="4-aspartylphosphate" evidence="8">
    <location>
        <position position="757"/>
    </location>
</feature>
<dbReference type="InterPro" id="IPR013767">
    <property type="entry name" value="PAS_fold"/>
</dbReference>
<keyword evidence="3 8" id="KW-0597">Phosphoprotein</keyword>
<dbReference type="PROSITE" id="PS50109">
    <property type="entry name" value="HIS_KIN"/>
    <property type="match status" value="1"/>
</dbReference>
<dbReference type="Gene3D" id="3.40.50.2300">
    <property type="match status" value="2"/>
</dbReference>
<dbReference type="EMBL" id="PDNU01000065">
    <property type="protein sequence ID" value="PHK93143.1"/>
    <property type="molecule type" value="Genomic_DNA"/>
</dbReference>
<dbReference type="InterPro" id="IPR000700">
    <property type="entry name" value="PAS-assoc_C"/>
</dbReference>
<feature type="transmembrane region" description="Helical" evidence="10">
    <location>
        <begin position="184"/>
        <end position="204"/>
    </location>
</feature>
<dbReference type="SUPFAM" id="SSF55874">
    <property type="entry name" value="ATPase domain of HSP90 chaperone/DNA topoisomerase II/histidine kinase"/>
    <property type="match status" value="1"/>
</dbReference>
<keyword evidence="10" id="KW-0812">Transmembrane</keyword>
<dbReference type="GO" id="GO:0009927">
    <property type="term" value="F:histidine phosphotransfer kinase activity"/>
    <property type="evidence" value="ECO:0007669"/>
    <property type="project" value="TreeGrafter"/>
</dbReference>
<dbReference type="CDD" id="cd00156">
    <property type="entry name" value="REC"/>
    <property type="match status" value="1"/>
</dbReference>
<dbReference type="Proteomes" id="UP000223527">
    <property type="component" value="Unassembled WGS sequence"/>
</dbReference>
<evidence type="ECO:0000256" key="4">
    <source>
        <dbReference type="ARBA" id="ARBA00022679"/>
    </source>
</evidence>
<keyword evidence="10" id="KW-1133">Transmembrane helix</keyword>
<dbReference type="PANTHER" id="PTHR43047:SF72">
    <property type="entry name" value="OSMOSENSING HISTIDINE PROTEIN KINASE SLN1"/>
    <property type="match status" value="1"/>
</dbReference>
<feature type="modified residue" description="4-aspartylphosphate" evidence="8">
    <location>
        <position position="632"/>
    </location>
</feature>
<dbReference type="SUPFAM" id="SSF47384">
    <property type="entry name" value="Homodimeric domain of signal transducing histidine kinase"/>
    <property type="match status" value="1"/>
</dbReference>
<dbReference type="AlphaFoldDB" id="A0A2C7A6A6"/>
<dbReference type="InterPro" id="IPR001789">
    <property type="entry name" value="Sig_transdc_resp-reg_receiver"/>
</dbReference>
<dbReference type="PROSITE" id="PS50112">
    <property type="entry name" value="PAS"/>
    <property type="match status" value="1"/>
</dbReference>
<dbReference type="GO" id="GO:0000155">
    <property type="term" value="F:phosphorelay sensor kinase activity"/>
    <property type="evidence" value="ECO:0007669"/>
    <property type="project" value="InterPro"/>
</dbReference>
<evidence type="ECO:0000256" key="6">
    <source>
        <dbReference type="ARBA" id="ARBA00023012"/>
    </source>
</evidence>
<dbReference type="SMART" id="SM00448">
    <property type="entry name" value="REC"/>
    <property type="match status" value="2"/>
</dbReference>
<keyword evidence="6" id="KW-0902">Two-component regulatory system</keyword>
<gene>
    <name evidence="15" type="ORF">CR162_20155</name>
</gene>
<dbReference type="PROSITE" id="PS50110">
    <property type="entry name" value="RESPONSE_REGULATORY"/>
    <property type="match status" value="2"/>
</dbReference>
<keyword evidence="4" id="KW-0808">Transferase</keyword>
<evidence type="ECO:0000256" key="3">
    <source>
        <dbReference type="ARBA" id="ARBA00022553"/>
    </source>
</evidence>
<dbReference type="InterPro" id="IPR036097">
    <property type="entry name" value="HisK_dim/P_sf"/>
</dbReference>
<sequence length="847" mass="91928">MANSLRRVRLVILGISLLLLLLLLAGAAVGSRVLADGRAQREAMDGSHSVVASLLELRSALFEMVVERNLILSRAPDAPQGGYAAARQRVLDRQAALQRLVADSPTQAWSAAELAEAAELFATRLDETVNRRLGEGLDLPMLLREAVAERNRLSSRIDAMITYERNELARFNEAYAGRMAQLRALFLALFVALVALALAAVWSFHRYLRGNAVRYHALEEAKQAADAANAALWESRGQLQSILDHARDPILLVDSSSRVQVANAAAARQFRQPLAEIIGSPVQALVPAYGARSGEVQARRADGSVFTADLSIGRYNESGNSASVCVLRDVTERRRLDELKSEFVSTVSHELRTPLTSIRASLGLVTGGVAGALPEEVRELLDIAHKNSERLVLLVNDILDIEKIEAGRLEFRRERVSARALLAQAQAANAAYAAQFEVRLEAAGDGTVDADVYADVARIQQVLANLLSNAAKFSPAGSVVELSLEVEAGDVTFRVRDHGPGIPQAFRGRIFQRFAQADSSDVRQKGGTGLGLSISRAIIEHHAGSMGFTDAEGGGTCFFFTLPRLVDRSTLPSPAPREARRPRVLIVEDEPAVAMLLQMLLDEHGWDGVIAHNAREAFERMDRETFDAMTLDLMLPDVDGISLFRRLRQRPDGKALPVVVISATAALGRQELNGDAVGVVDWLDKPISQGRLRDALRRALQGSEGPARILHVEDDQDITRVVSAVMGEEARLVPARNLAEARAALAGELRFALVIIDLGLPDGSGLDLIQDIRAMDRPPPVLVFSATDADHRTAREVAGTLVKSRTENGVLHDTIRHLMDAARPSRAEAADEARDGGEPRQSTETLA</sequence>
<dbReference type="FunFam" id="3.30.565.10:FF:000006">
    <property type="entry name" value="Sensor histidine kinase WalK"/>
    <property type="match status" value="1"/>
</dbReference>
<dbReference type="EC" id="2.7.13.3" evidence="2"/>
<evidence type="ECO:0000256" key="9">
    <source>
        <dbReference type="SAM" id="MobiDB-lite"/>
    </source>
</evidence>
<keyword evidence="7 10" id="KW-0472">Membrane</keyword>
<dbReference type="Gene3D" id="1.10.287.130">
    <property type="match status" value="1"/>
</dbReference>
<keyword evidence="5 15" id="KW-0418">Kinase</keyword>
<feature type="domain" description="Histidine kinase" evidence="11">
    <location>
        <begin position="346"/>
        <end position="566"/>
    </location>
</feature>
<evidence type="ECO:0000313" key="15">
    <source>
        <dbReference type="EMBL" id="PHK93143.1"/>
    </source>
</evidence>
<dbReference type="PANTHER" id="PTHR43047">
    <property type="entry name" value="TWO-COMPONENT HISTIDINE PROTEIN KINASE"/>
    <property type="match status" value="1"/>
</dbReference>
<dbReference type="InterPro" id="IPR004358">
    <property type="entry name" value="Sig_transdc_His_kin-like_C"/>
</dbReference>
<dbReference type="InterPro" id="IPR000014">
    <property type="entry name" value="PAS"/>
</dbReference>
<dbReference type="GO" id="GO:0006355">
    <property type="term" value="P:regulation of DNA-templated transcription"/>
    <property type="evidence" value="ECO:0007669"/>
    <property type="project" value="InterPro"/>
</dbReference>
<name>A0A2C7A6A6_9PROT</name>
<comment type="catalytic activity">
    <reaction evidence="1">
        <text>ATP + protein L-histidine = ADP + protein N-phospho-L-histidine.</text>
        <dbReference type="EC" id="2.7.13.3"/>
    </reaction>
</comment>
<comment type="caution">
    <text evidence="15">The sequence shown here is derived from an EMBL/GenBank/DDBJ whole genome shotgun (WGS) entry which is preliminary data.</text>
</comment>
<dbReference type="SUPFAM" id="SSF52172">
    <property type="entry name" value="CheY-like"/>
    <property type="match status" value="2"/>
</dbReference>
<feature type="domain" description="Response regulatory" evidence="12">
    <location>
        <begin position="583"/>
        <end position="700"/>
    </location>
</feature>
<feature type="domain" description="Response regulatory" evidence="12">
    <location>
        <begin position="708"/>
        <end position="818"/>
    </location>
</feature>
<reference evidence="15 16" key="1">
    <citation type="submission" date="2017-10" db="EMBL/GenBank/DDBJ databases">
        <authorList>
            <person name="Banno H."/>
            <person name="Chua N.-H."/>
        </authorList>
    </citation>
    <scope>NUCLEOTIDE SEQUENCE [LARGE SCALE GENOMIC DNA]</scope>
    <source>
        <strain evidence="15 16">YW11</strain>
    </source>
</reference>
<dbReference type="Pfam" id="PF02518">
    <property type="entry name" value="HATPase_c"/>
    <property type="match status" value="1"/>
</dbReference>
<evidence type="ECO:0000256" key="8">
    <source>
        <dbReference type="PROSITE-ProRule" id="PRU00169"/>
    </source>
</evidence>
<dbReference type="OrthoDB" id="8477265at2"/>
<evidence type="ECO:0000256" key="5">
    <source>
        <dbReference type="ARBA" id="ARBA00022777"/>
    </source>
</evidence>
<dbReference type="CDD" id="cd00082">
    <property type="entry name" value="HisKA"/>
    <property type="match status" value="1"/>
</dbReference>
<keyword evidence="16" id="KW-1185">Reference proteome</keyword>
<dbReference type="InterPro" id="IPR005467">
    <property type="entry name" value="His_kinase_dom"/>
</dbReference>
<feature type="compositionally biased region" description="Basic and acidic residues" evidence="9">
    <location>
        <begin position="822"/>
        <end position="838"/>
    </location>
</feature>